<dbReference type="EMBL" id="FUYA01000005">
    <property type="protein sequence ID" value="SKA72959.1"/>
    <property type="molecule type" value="Genomic_DNA"/>
</dbReference>
<organism evidence="1 2">
    <name type="scientific">Desulfobaculum bizertense DSM 18034</name>
    <dbReference type="NCBI Taxonomy" id="1121442"/>
    <lineage>
        <taxon>Bacteria</taxon>
        <taxon>Pseudomonadati</taxon>
        <taxon>Thermodesulfobacteriota</taxon>
        <taxon>Desulfovibrionia</taxon>
        <taxon>Desulfovibrionales</taxon>
        <taxon>Desulfovibrionaceae</taxon>
        <taxon>Desulfobaculum</taxon>
    </lineage>
</organism>
<reference evidence="1 2" key="1">
    <citation type="submission" date="2017-02" db="EMBL/GenBank/DDBJ databases">
        <authorList>
            <person name="Peterson S.W."/>
        </authorList>
    </citation>
    <scope>NUCLEOTIDE SEQUENCE [LARGE SCALE GENOMIC DNA]</scope>
    <source>
        <strain evidence="1 2">DSM 18034</strain>
    </source>
</reference>
<evidence type="ECO:0000313" key="1">
    <source>
        <dbReference type="EMBL" id="SKA72959.1"/>
    </source>
</evidence>
<dbReference type="AlphaFoldDB" id="A0A1T4W772"/>
<proteinExistence type="predicted"/>
<dbReference type="InterPro" id="IPR021295">
    <property type="entry name" value="DUF2867"/>
</dbReference>
<evidence type="ECO:0008006" key="3">
    <source>
        <dbReference type="Google" id="ProtNLM"/>
    </source>
</evidence>
<dbReference type="Proteomes" id="UP000189733">
    <property type="component" value="Unassembled WGS sequence"/>
</dbReference>
<name>A0A1T4W772_9BACT</name>
<evidence type="ECO:0000313" key="2">
    <source>
        <dbReference type="Proteomes" id="UP000189733"/>
    </source>
</evidence>
<gene>
    <name evidence="1" type="ORF">SAMN02745702_01751</name>
</gene>
<sequence>MKHLQDVPEIRHLIEEADFVTHRSVAGHGGLRTFLSGMCTQSPRWMSVRAPKLHSGEKVSFETLRRSVEKKAGDEIALPGDRLLCFVTVAASDVFWIGEQSHRNLRVFFAVAVEDREDGPELFHVANVVRFKNVLGLLQFFLLRPFHAWISRKLMIAGSRAVCS</sequence>
<keyword evidence="2" id="KW-1185">Reference proteome</keyword>
<accession>A0A1T4W772</accession>
<dbReference type="RefSeq" id="WP_078685037.1">
    <property type="nucleotide sequence ID" value="NZ_FUYA01000005.1"/>
</dbReference>
<dbReference type="OrthoDB" id="7058586at2"/>
<dbReference type="Pfam" id="PF11066">
    <property type="entry name" value="DUF2867"/>
    <property type="match status" value="1"/>
</dbReference>
<protein>
    <recommendedName>
        <fullName evidence="3">DUF2867 domain-containing protein</fullName>
    </recommendedName>
</protein>